<dbReference type="eggNOG" id="COG0621">
    <property type="taxonomic scope" value="Bacteria"/>
</dbReference>
<keyword evidence="3 8" id="KW-0808">Transferase</keyword>
<dbReference type="GeneID" id="78085242"/>
<evidence type="ECO:0000256" key="4">
    <source>
        <dbReference type="ARBA" id="ARBA00022691"/>
    </source>
</evidence>
<feature type="binding site" evidence="8">
    <location>
        <position position="84"/>
    </location>
    <ligand>
        <name>[4Fe-4S] cluster</name>
        <dbReference type="ChEBI" id="CHEBI:49883"/>
        <label>1</label>
    </ligand>
</feature>
<dbReference type="InterPro" id="IPR013848">
    <property type="entry name" value="Methylthiotransferase_N"/>
</dbReference>
<dbReference type="EC" id="2.8.4.4" evidence="8"/>
<dbReference type="GO" id="GO:0005829">
    <property type="term" value="C:cytosol"/>
    <property type="evidence" value="ECO:0007669"/>
    <property type="project" value="TreeGrafter"/>
</dbReference>
<keyword evidence="11" id="KW-0689">Ribosomal protein</keyword>
<dbReference type="InterPro" id="IPR038135">
    <property type="entry name" value="Methylthiotransferase_N_sf"/>
</dbReference>
<dbReference type="PANTHER" id="PTHR43837">
    <property type="entry name" value="RIBOSOMAL PROTEIN S12 METHYLTHIOTRANSFERASE RIMO"/>
    <property type="match status" value="1"/>
</dbReference>
<dbReference type="OrthoDB" id="9805215at2"/>
<feature type="binding site" evidence="8">
    <location>
        <position position="152"/>
    </location>
    <ligand>
        <name>[4Fe-4S] cluster</name>
        <dbReference type="ChEBI" id="CHEBI:49883"/>
        <label>2</label>
        <note>4Fe-4S-S-AdoMet</note>
    </ligand>
</feature>
<dbReference type="Gene3D" id="3.80.30.20">
    <property type="entry name" value="tm_1862 like domain"/>
    <property type="match status" value="1"/>
</dbReference>
<comment type="similarity">
    <text evidence="8">Belongs to the methylthiotransferase family. RimO subfamily.</text>
</comment>
<comment type="cofactor">
    <cofactor evidence="8">
        <name>[4Fe-4S] cluster</name>
        <dbReference type="ChEBI" id="CHEBI:49883"/>
    </cofactor>
    <text evidence="8">Binds 2 [4Fe-4S] clusters. One cluster is coordinated with 3 cysteines and an exchangeable S-adenosyl-L-methionine.</text>
</comment>
<evidence type="ECO:0000256" key="1">
    <source>
        <dbReference type="ARBA" id="ARBA00022485"/>
    </source>
</evidence>
<evidence type="ECO:0000313" key="12">
    <source>
        <dbReference type="Proteomes" id="UP000006034"/>
    </source>
</evidence>
<evidence type="ECO:0000313" key="11">
    <source>
        <dbReference type="EMBL" id="EFV44086.1"/>
    </source>
</evidence>
<keyword evidence="5 8" id="KW-0479">Metal-binding</keyword>
<dbReference type="InterPro" id="IPR005840">
    <property type="entry name" value="Ribosomal_uS12_MeSTrfase_RimO"/>
</dbReference>
<dbReference type="EMBL" id="ADCP02000001">
    <property type="protein sequence ID" value="EFV44086.1"/>
    <property type="molecule type" value="Genomic_DNA"/>
</dbReference>
<dbReference type="SFLD" id="SFLDS00029">
    <property type="entry name" value="Radical_SAM"/>
    <property type="match status" value="1"/>
</dbReference>
<evidence type="ECO:0000256" key="6">
    <source>
        <dbReference type="ARBA" id="ARBA00023004"/>
    </source>
</evidence>
<dbReference type="HOGENOM" id="CLU_018697_0_1_7"/>
<dbReference type="GO" id="GO:0035599">
    <property type="term" value="F:aspartic acid methylthiotransferase activity"/>
    <property type="evidence" value="ECO:0007669"/>
    <property type="project" value="TreeGrafter"/>
</dbReference>
<dbReference type="SFLD" id="SFLDG01082">
    <property type="entry name" value="B12-binding_domain_containing"/>
    <property type="match status" value="1"/>
</dbReference>
<dbReference type="InterPro" id="IPR002792">
    <property type="entry name" value="TRAM_dom"/>
</dbReference>
<gene>
    <name evidence="8" type="primary">rimO</name>
    <name evidence="11" type="ORF">HMPREF0179_02101</name>
</gene>
<dbReference type="FunFam" id="3.80.30.20:FF:000001">
    <property type="entry name" value="tRNA-2-methylthio-N(6)-dimethylallyladenosine synthase 2"/>
    <property type="match status" value="1"/>
</dbReference>
<dbReference type="Pfam" id="PF18693">
    <property type="entry name" value="TRAM_2"/>
    <property type="match status" value="1"/>
</dbReference>
<feature type="binding site" evidence="8">
    <location>
        <position position="14"/>
    </location>
    <ligand>
        <name>[4Fe-4S] cluster</name>
        <dbReference type="ChEBI" id="CHEBI:49883"/>
        <label>1</label>
    </ligand>
</feature>
<keyword evidence="6 8" id="KW-0408">Iron</keyword>
<evidence type="ECO:0000259" key="9">
    <source>
        <dbReference type="PROSITE" id="PS51449"/>
    </source>
</evidence>
<keyword evidence="2 8" id="KW-0963">Cytoplasm</keyword>
<dbReference type="PROSITE" id="PS51918">
    <property type="entry name" value="RADICAL_SAM"/>
    <property type="match status" value="1"/>
</dbReference>
<dbReference type="NCBIfam" id="TIGR00089">
    <property type="entry name" value="MiaB/RimO family radical SAM methylthiotransferase"/>
    <property type="match status" value="1"/>
</dbReference>
<dbReference type="InterPro" id="IPR023404">
    <property type="entry name" value="rSAM_horseshoe"/>
</dbReference>
<dbReference type="SFLD" id="SFLDF00274">
    <property type="entry name" value="ribosomal_protein_S12_methylth"/>
    <property type="match status" value="1"/>
</dbReference>
<dbReference type="RefSeq" id="WP_005027899.1">
    <property type="nucleotide sequence ID" value="NZ_KE150238.1"/>
</dbReference>
<evidence type="ECO:0000256" key="5">
    <source>
        <dbReference type="ARBA" id="ARBA00022723"/>
    </source>
</evidence>
<keyword evidence="1 8" id="KW-0004">4Fe-4S</keyword>
<keyword evidence="12" id="KW-1185">Reference proteome</keyword>
<dbReference type="GO" id="GO:0005840">
    <property type="term" value="C:ribosome"/>
    <property type="evidence" value="ECO:0007669"/>
    <property type="project" value="UniProtKB-KW"/>
</dbReference>
<dbReference type="CDD" id="cd01335">
    <property type="entry name" value="Radical_SAM"/>
    <property type="match status" value="1"/>
</dbReference>
<reference evidence="11 12" key="1">
    <citation type="submission" date="2010-10" db="EMBL/GenBank/DDBJ databases">
        <authorList>
            <consortium name="The Broad Institute Genome Sequencing Platform"/>
            <person name="Ward D."/>
            <person name="Earl A."/>
            <person name="Feldgarden M."/>
            <person name="Young S.K."/>
            <person name="Gargeya S."/>
            <person name="Zeng Q."/>
            <person name="Alvarado L."/>
            <person name="Berlin A."/>
            <person name="Bochicchio J."/>
            <person name="Chapman S.B."/>
            <person name="Chen Z."/>
            <person name="Freedman E."/>
            <person name="Gellesch M."/>
            <person name="Goldberg J."/>
            <person name="Griggs A."/>
            <person name="Gujja S."/>
            <person name="Heilman E."/>
            <person name="Heiman D."/>
            <person name="Howarth C."/>
            <person name="Mehta T."/>
            <person name="Neiman D."/>
            <person name="Pearson M."/>
            <person name="Roberts A."/>
            <person name="Saif S."/>
            <person name="Shea T."/>
            <person name="Shenoy N."/>
            <person name="Sisk P."/>
            <person name="Stolte C."/>
            <person name="Sykes S."/>
            <person name="White J."/>
            <person name="Yandava C."/>
            <person name="Allen-Vercoe E."/>
            <person name="Sibley C."/>
            <person name="Ambrose C.E."/>
            <person name="Strauss J."/>
            <person name="Daigneault M."/>
            <person name="Haas B."/>
            <person name="Nusbaum C."/>
            <person name="Birren B."/>
        </authorList>
    </citation>
    <scope>NUCLEOTIDE SEQUENCE [LARGE SCALE GENOMIC DNA]</scope>
    <source>
        <strain evidence="11 12">3_1_6</strain>
    </source>
</reference>
<feature type="binding site" evidence="8">
    <location>
        <position position="49"/>
    </location>
    <ligand>
        <name>[4Fe-4S] cluster</name>
        <dbReference type="ChEBI" id="CHEBI:49883"/>
        <label>1</label>
    </ligand>
</feature>
<reference evidence="11 12" key="2">
    <citation type="submission" date="2013-04" db="EMBL/GenBank/DDBJ databases">
        <title>The Genome Sequence of Bilophila wadsworthia 3_1_6.</title>
        <authorList>
            <consortium name="The Broad Institute Genomics Platform"/>
            <person name="Earl A."/>
            <person name="Ward D."/>
            <person name="Feldgarden M."/>
            <person name="Gevers D."/>
            <person name="Sibley C."/>
            <person name="Strauss J."/>
            <person name="Allen-Vercoe E."/>
            <person name="Walker B."/>
            <person name="Young S."/>
            <person name="Zeng Q."/>
            <person name="Gargeya S."/>
            <person name="Fitzgerald M."/>
            <person name="Haas B."/>
            <person name="Abouelleil A."/>
            <person name="Allen A.W."/>
            <person name="Alvarado L."/>
            <person name="Arachchi H.M."/>
            <person name="Berlin A.M."/>
            <person name="Chapman S.B."/>
            <person name="Gainer-Dewar J."/>
            <person name="Goldberg J."/>
            <person name="Griggs A."/>
            <person name="Gujja S."/>
            <person name="Hansen M."/>
            <person name="Howarth C."/>
            <person name="Imamovic A."/>
            <person name="Ireland A."/>
            <person name="Larimer J."/>
            <person name="McCowan C."/>
            <person name="Murphy C."/>
            <person name="Pearson M."/>
            <person name="Poon T.W."/>
            <person name="Priest M."/>
            <person name="Roberts A."/>
            <person name="Saif S."/>
            <person name="Shea T."/>
            <person name="Sisk P."/>
            <person name="Sykes S."/>
            <person name="Wortman J."/>
            <person name="Nusbaum C."/>
            <person name="Birren B."/>
        </authorList>
    </citation>
    <scope>NUCLEOTIDE SEQUENCE [LARGE SCALE GENOMIC DNA]</scope>
    <source>
        <strain evidence="11 12">3_1_6</strain>
    </source>
</reference>
<keyword evidence="11" id="KW-0687">Ribonucleoprotein</keyword>
<evidence type="ECO:0000256" key="3">
    <source>
        <dbReference type="ARBA" id="ARBA00022679"/>
    </source>
</evidence>
<dbReference type="NCBIfam" id="TIGR01125">
    <property type="entry name" value="30S ribosomal protein S12 methylthiotransferase RimO"/>
    <property type="match status" value="1"/>
</dbReference>
<dbReference type="STRING" id="563192.HMPREF0179_02101"/>
<dbReference type="Pfam" id="PF00919">
    <property type="entry name" value="UPF0004"/>
    <property type="match status" value="1"/>
</dbReference>
<dbReference type="InterPro" id="IPR012340">
    <property type="entry name" value="NA-bd_OB-fold"/>
</dbReference>
<dbReference type="PANTHER" id="PTHR43837:SF1">
    <property type="entry name" value="RIBOSOMAL PROTEIN US12 METHYLTHIOTRANSFERASE RIMO"/>
    <property type="match status" value="1"/>
</dbReference>
<keyword evidence="4 8" id="KW-0949">S-adenosyl-L-methionine</keyword>
<feature type="binding site" evidence="8">
    <location>
        <position position="148"/>
    </location>
    <ligand>
        <name>[4Fe-4S] cluster</name>
        <dbReference type="ChEBI" id="CHEBI:49883"/>
        <label>2</label>
        <note>4Fe-4S-S-AdoMet</note>
    </ligand>
</feature>
<dbReference type="InterPro" id="IPR005839">
    <property type="entry name" value="Methylthiotransferase"/>
</dbReference>
<dbReference type="InterPro" id="IPR006638">
    <property type="entry name" value="Elp3/MiaA/NifB-like_rSAM"/>
</dbReference>
<dbReference type="AlphaFoldDB" id="E5Y7D6"/>
<dbReference type="Gene3D" id="3.40.50.12160">
    <property type="entry name" value="Methylthiotransferase, N-terminal domain"/>
    <property type="match status" value="1"/>
</dbReference>
<dbReference type="HAMAP" id="MF_01865">
    <property type="entry name" value="MTTase_RimO"/>
    <property type="match status" value="1"/>
</dbReference>
<dbReference type="GO" id="GO:0006400">
    <property type="term" value="P:tRNA modification"/>
    <property type="evidence" value="ECO:0007669"/>
    <property type="project" value="InterPro"/>
</dbReference>
<evidence type="ECO:0000256" key="8">
    <source>
        <dbReference type="HAMAP-Rule" id="MF_01865"/>
    </source>
</evidence>
<evidence type="ECO:0000256" key="2">
    <source>
        <dbReference type="ARBA" id="ARBA00022490"/>
    </source>
</evidence>
<proteinExistence type="inferred from homology"/>
<dbReference type="Gene3D" id="2.40.50.140">
    <property type="entry name" value="Nucleic acid-binding proteins"/>
    <property type="match status" value="1"/>
</dbReference>
<dbReference type="Pfam" id="PF04055">
    <property type="entry name" value="Radical_SAM"/>
    <property type="match status" value="1"/>
</dbReference>
<dbReference type="InterPro" id="IPR007197">
    <property type="entry name" value="rSAM"/>
</dbReference>
<evidence type="ECO:0000256" key="7">
    <source>
        <dbReference type="ARBA" id="ARBA00023014"/>
    </source>
</evidence>
<comment type="subcellular location">
    <subcellularLocation>
        <location evidence="8">Cytoplasm</location>
    </subcellularLocation>
</comment>
<dbReference type="PROSITE" id="PS01278">
    <property type="entry name" value="MTTASE_RADICAL"/>
    <property type="match status" value="1"/>
</dbReference>
<organism evidence="11 12">
    <name type="scientific">Bilophila wadsworthia (strain 3_1_6)</name>
    <dbReference type="NCBI Taxonomy" id="563192"/>
    <lineage>
        <taxon>Bacteria</taxon>
        <taxon>Pseudomonadati</taxon>
        <taxon>Thermodesulfobacteriota</taxon>
        <taxon>Desulfovibrionia</taxon>
        <taxon>Desulfovibrionales</taxon>
        <taxon>Desulfovibrionaceae</taxon>
        <taxon>Bilophila</taxon>
    </lineage>
</organism>
<dbReference type="GO" id="GO:0051539">
    <property type="term" value="F:4 iron, 4 sulfur cluster binding"/>
    <property type="evidence" value="ECO:0007669"/>
    <property type="project" value="UniProtKB-UniRule"/>
</dbReference>
<feature type="domain" description="Radical SAM core" evidence="10">
    <location>
        <begin position="134"/>
        <end position="364"/>
    </location>
</feature>
<dbReference type="GO" id="GO:0046872">
    <property type="term" value="F:metal ion binding"/>
    <property type="evidence" value="ECO:0007669"/>
    <property type="project" value="UniProtKB-KW"/>
</dbReference>
<dbReference type="Proteomes" id="UP000006034">
    <property type="component" value="Unassembled WGS sequence"/>
</dbReference>
<feature type="binding site" evidence="8">
    <location>
        <position position="155"/>
    </location>
    <ligand>
        <name>[4Fe-4S] cluster</name>
        <dbReference type="ChEBI" id="CHEBI:49883"/>
        <label>2</label>
        <note>4Fe-4S-S-AdoMet</note>
    </ligand>
</feature>
<evidence type="ECO:0000259" key="10">
    <source>
        <dbReference type="PROSITE" id="PS51918"/>
    </source>
</evidence>
<sequence length="433" mass="48401">MSVSLRCYSTSLGCPKNRVDTERLLGSLGVALVPVESPDEAELVFINTCAFIQPATEESVRTIAQAIADIEELPKRPLLAVAGCLVGRYHAEDLAPELPEVDLWLDNSDLEAWPAMLARKLGLPEPTVPGRILSTGPSYAWLKISDGCRHACSFCAIPNIRGGHRSHCKDMIVREARALLDQGVKELNLVAQDLTEWGCDLNGKQDLRTLLDGLLPLQGLERLRLMYLYPAGMTHEMLKYLREAGKPFVPYFDVPVQHSHPDVLSRMGRPFARNPREAIDRIRNVFPEAALRTSIMVGFPGETEEHFEHLREFIEEVRFQHLGVFAYRAEEGTPAAAMPDQVEDRVKEWRRDLLMEAQADISAEWLSRFEGDRLPILVDAPHPEWPGLHTGRAWFQAPEIDGMVYISGPGVEPGALVDADIVECRDYDLVALA</sequence>
<feature type="domain" description="MTTase N-terminal" evidence="9">
    <location>
        <begin position="5"/>
        <end position="122"/>
    </location>
</feature>
<dbReference type="GO" id="GO:0103039">
    <property type="term" value="F:protein methylthiotransferase activity"/>
    <property type="evidence" value="ECO:0007669"/>
    <property type="project" value="UniProtKB-EC"/>
</dbReference>
<dbReference type="SUPFAM" id="SSF102114">
    <property type="entry name" value="Radical SAM enzymes"/>
    <property type="match status" value="1"/>
</dbReference>
<dbReference type="SFLD" id="SFLDG01061">
    <property type="entry name" value="methylthiotransferase"/>
    <property type="match status" value="1"/>
</dbReference>
<comment type="function">
    <text evidence="8">Catalyzes the methylthiolation of an aspartic acid residue of ribosomal protein uS12.</text>
</comment>
<dbReference type="PROSITE" id="PS51449">
    <property type="entry name" value="MTTASE_N"/>
    <property type="match status" value="1"/>
</dbReference>
<comment type="caution">
    <text evidence="11">The sequence shown here is derived from an EMBL/GenBank/DDBJ whole genome shotgun (WGS) entry which is preliminary data.</text>
</comment>
<accession>E5Y7D6</accession>
<dbReference type="InterPro" id="IPR058240">
    <property type="entry name" value="rSAM_sf"/>
</dbReference>
<comment type="catalytic activity">
    <reaction evidence="8">
        <text>L-aspartate(89)-[ribosomal protein uS12]-hydrogen + (sulfur carrier)-SH + AH2 + 2 S-adenosyl-L-methionine = 3-methylsulfanyl-L-aspartate(89)-[ribosomal protein uS12]-hydrogen + (sulfur carrier)-H + 5'-deoxyadenosine + L-methionine + A + S-adenosyl-L-homocysteine + 2 H(+)</text>
        <dbReference type="Rhea" id="RHEA:37087"/>
        <dbReference type="Rhea" id="RHEA-COMP:10460"/>
        <dbReference type="Rhea" id="RHEA-COMP:10461"/>
        <dbReference type="Rhea" id="RHEA-COMP:14737"/>
        <dbReference type="Rhea" id="RHEA-COMP:14739"/>
        <dbReference type="ChEBI" id="CHEBI:13193"/>
        <dbReference type="ChEBI" id="CHEBI:15378"/>
        <dbReference type="ChEBI" id="CHEBI:17319"/>
        <dbReference type="ChEBI" id="CHEBI:17499"/>
        <dbReference type="ChEBI" id="CHEBI:29917"/>
        <dbReference type="ChEBI" id="CHEBI:29961"/>
        <dbReference type="ChEBI" id="CHEBI:57844"/>
        <dbReference type="ChEBI" id="CHEBI:57856"/>
        <dbReference type="ChEBI" id="CHEBI:59789"/>
        <dbReference type="ChEBI" id="CHEBI:64428"/>
        <dbReference type="ChEBI" id="CHEBI:73599"/>
        <dbReference type="EC" id="2.8.4.4"/>
    </reaction>
</comment>
<keyword evidence="7 8" id="KW-0411">Iron-sulfur</keyword>
<dbReference type="InterPro" id="IPR020612">
    <property type="entry name" value="Methylthiotransferase_CS"/>
</dbReference>
<name>E5Y7D6_BILW3</name>
<protein>
    <recommendedName>
        <fullName evidence="8">Ribosomal protein uS12 methylthiotransferase RimO</fullName>
        <shortName evidence="8">uS12 MTTase</shortName>
        <shortName evidence="8">uS12 methylthiotransferase</shortName>
        <ecNumber evidence="8">2.8.4.4</ecNumber>
    </recommendedName>
    <alternativeName>
        <fullName evidence="8">Ribosomal protein uS12 (aspartate-C(3))-methylthiotransferase</fullName>
    </alternativeName>
    <alternativeName>
        <fullName evidence="8">Ribosome maturation factor RimO</fullName>
    </alternativeName>
</protein>
<dbReference type="SMART" id="SM00729">
    <property type="entry name" value="Elp3"/>
    <property type="match status" value="1"/>
</dbReference>